<protein>
    <recommendedName>
        <fullName evidence="3">Resolvase, N terminal domain</fullName>
    </recommendedName>
</protein>
<comment type="caution">
    <text evidence="1">The sequence shown here is derived from an EMBL/GenBank/DDBJ whole genome shotgun (WGS) entry which is preliminary data.</text>
</comment>
<sequence length="132" mass="13889">MTSPVDATDLMSTWLSTTPTSSRVRGHPEAAPVGLLRFAFYGRMSTVEYQDDLSSRGWQRDSALHLIAGHGVIVSSYFDAGCFAQSAMVAAAAGGCPVGHGRRTGVAIRRDRGGRVRAGLFHPAVQGSVAGL</sequence>
<dbReference type="RefSeq" id="WP_183223061.1">
    <property type="nucleotide sequence ID" value="NZ_BMPW01000019.1"/>
</dbReference>
<proteinExistence type="predicted"/>
<dbReference type="AlphaFoldDB" id="A0A7W5FGN8"/>
<organism evidence="1 2">
    <name type="scientific">Actinoplanes campanulatus</name>
    <dbReference type="NCBI Taxonomy" id="113559"/>
    <lineage>
        <taxon>Bacteria</taxon>
        <taxon>Bacillati</taxon>
        <taxon>Actinomycetota</taxon>
        <taxon>Actinomycetes</taxon>
        <taxon>Micromonosporales</taxon>
        <taxon>Micromonosporaceae</taxon>
        <taxon>Actinoplanes</taxon>
    </lineage>
</organism>
<keyword evidence="2" id="KW-1185">Reference proteome</keyword>
<accession>A0A7W5FGN8</accession>
<reference evidence="1 2" key="1">
    <citation type="submission" date="2020-08" db="EMBL/GenBank/DDBJ databases">
        <title>Genomic Encyclopedia of Type Strains, Phase III (KMG-III): the genomes of soil and plant-associated and newly described type strains.</title>
        <authorList>
            <person name="Whitman W."/>
        </authorList>
    </citation>
    <scope>NUCLEOTIDE SEQUENCE [LARGE SCALE GENOMIC DNA]</scope>
    <source>
        <strain evidence="1 2">CECT 3287</strain>
    </source>
</reference>
<gene>
    <name evidence="1" type="ORF">FHR83_005346</name>
</gene>
<dbReference type="Proteomes" id="UP000590749">
    <property type="component" value="Unassembled WGS sequence"/>
</dbReference>
<evidence type="ECO:0000313" key="2">
    <source>
        <dbReference type="Proteomes" id="UP000590749"/>
    </source>
</evidence>
<name>A0A7W5FGN8_9ACTN</name>
<evidence type="ECO:0008006" key="3">
    <source>
        <dbReference type="Google" id="ProtNLM"/>
    </source>
</evidence>
<dbReference type="EMBL" id="JACHXF010000012">
    <property type="protein sequence ID" value="MBB3097662.1"/>
    <property type="molecule type" value="Genomic_DNA"/>
</dbReference>
<evidence type="ECO:0000313" key="1">
    <source>
        <dbReference type="EMBL" id="MBB3097662.1"/>
    </source>
</evidence>